<name>A0A2A4Z7Q3_9PROT</name>
<comment type="caution">
    <text evidence="1">The sequence shown here is derived from an EMBL/GenBank/DDBJ whole genome shotgun (WGS) entry which is preliminary data.</text>
</comment>
<protein>
    <submittedName>
        <fullName evidence="1">Uncharacterized protein</fullName>
    </submittedName>
</protein>
<organism evidence="1">
    <name type="scientific">OCS116 cluster bacterium</name>
    <dbReference type="NCBI Taxonomy" id="2030921"/>
    <lineage>
        <taxon>Bacteria</taxon>
        <taxon>Pseudomonadati</taxon>
        <taxon>Pseudomonadota</taxon>
        <taxon>Alphaproteobacteria</taxon>
        <taxon>OCS116 cluster</taxon>
    </lineage>
</organism>
<dbReference type="EMBL" id="NVUS01000004">
    <property type="protein sequence ID" value="PCJ02588.1"/>
    <property type="molecule type" value="Genomic_DNA"/>
</dbReference>
<reference evidence="1" key="2">
    <citation type="journal article" date="2018" name="ISME J.">
        <title>A dynamic microbial community with high functional redundancy inhabits the cold, oxic subseafloor aquifer.</title>
        <authorList>
            <person name="Tully B.J."/>
            <person name="Wheat C.G."/>
            <person name="Glazer B.T."/>
            <person name="Huber J.A."/>
        </authorList>
    </citation>
    <scope>NUCLEOTIDE SEQUENCE</scope>
    <source>
        <strain evidence="1">NORP83</strain>
    </source>
</reference>
<dbReference type="AlphaFoldDB" id="A0A2A4Z7Q3"/>
<reference key="1">
    <citation type="submission" date="2017-08" db="EMBL/GenBank/DDBJ databases">
        <title>A dynamic microbial community with high functional redundancy inhabits the cold, oxic subseafloor aquifer.</title>
        <authorList>
            <person name="Tully B.J."/>
            <person name="Wheat C.G."/>
            <person name="Glazer B.T."/>
            <person name="Huber J.A."/>
        </authorList>
    </citation>
    <scope>NUCLEOTIDE SEQUENCE [LARGE SCALE GENOMIC DNA]</scope>
</reference>
<evidence type="ECO:0000313" key="1">
    <source>
        <dbReference type="EMBL" id="PCJ02588.1"/>
    </source>
</evidence>
<gene>
    <name evidence="1" type="ORF">COB13_05225</name>
</gene>
<proteinExistence type="predicted"/>
<sequence length="189" mass="20938">MSDGPHYSLNARKKWKKTAEIADNNATSIGEVCDMISDAVKADFVYEKVGDAVEMIKSILTSGELSLFPESPHDQLDRLKDELAGNELAVRVVEFTQNGLQDGLAHEEAVIDGVKCAGDERVDRELRSMEEHYLRSSDQGRAFHLRDKMNNAISSLSMRDVVQGYLALGSSSKQNSYQKKTNIDEGVSL</sequence>
<accession>A0A2A4Z7Q3</accession>